<name>A0A143DF51_9PROT</name>
<dbReference type="Gene3D" id="3.30.70.1070">
    <property type="entry name" value="Sporulation related repeat"/>
    <property type="match status" value="1"/>
</dbReference>
<gene>
    <name evidence="4" type="ORF">AY555_08525</name>
</gene>
<evidence type="ECO:0000313" key="4">
    <source>
        <dbReference type="EMBL" id="AMW35209.1"/>
    </source>
</evidence>
<feature type="compositionally biased region" description="Basic and acidic residues" evidence="1">
    <location>
        <begin position="21"/>
        <end position="31"/>
    </location>
</feature>
<organism evidence="4 5">
    <name type="scientific">Haematospirillum jordaniae</name>
    <dbReference type="NCBI Taxonomy" id="1549855"/>
    <lineage>
        <taxon>Bacteria</taxon>
        <taxon>Pseudomonadati</taxon>
        <taxon>Pseudomonadota</taxon>
        <taxon>Alphaproteobacteria</taxon>
        <taxon>Rhodospirillales</taxon>
        <taxon>Novispirillaceae</taxon>
        <taxon>Haematospirillum</taxon>
    </lineage>
</organism>
<feature type="transmembrane region" description="Helical" evidence="2">
    <location>
        <begin position="117"/>
        <end position="138"/>
    </location>
</feature>
<keyword evidence="2" id="KW-0812">Transmembrane</keyword>
<dbReference type="PROSITE" id="PS51724">
    <property type="entry name" value="SPOR"/>
    <property type="match status" value="1"/>
</dbReference>
<evidence type="ECO:0000259" key="3">
    <source>
        <dbReference type="PROSITE" id="PS51724"/>
    </source>
</evidence>
<dbReference type="STRING" id="1549855.AY555_08525"/>
<dbReference type="InterPro" id="IPR036680">
    <property type="entry name" value="SPOR-like_sf"/>
</dbReference>
<dbReference type="InterPro" id="IPR007730">
    <property type="entry name" value="SPOR-like_dom"/>
</dbReference>
<dbReference type="Pfam" id="PF05036">
    <property type="entry name" value="SPOR"/>
    <property type="match status" value="1"/>
</dbReference>
<protein>
    <recommendedName>
        <fullName evidence="3">SPOR domain-containing protein</fullName>
    </recommendedName>
</protein>
<sequence>MADPRGYGPRGGDRNVGPHRAAGEGSHHSGDDIALDEMFARTFERDSTPSSGHGPSAEGFDLAPPVDAARVAAAAKLAAGRVAGQRGEPHDYFSVVPDRIAGTGVTKDADDSRRGRGLLLAAFLIGIAIVGSAGVYMARSNTSGTDGRITAPTILAETNPYKVRPADPGGLQVPNQDKLVYDRLSSGTVRSSGVEKLLPEPVEPVSPSQVERMPSILGGANNSQPVPAVTPDISPPSAIKSNATNTKQLIPLPDVPAGKIVADVPVPVPPVQQAPVVATPPATVNAPVMGERAPVEKNLVAPSNERTLTDKSAPVRPGVTGGSYAVQLAALRDEASVRKTWENLKAKHPQQLASLSMSIERADLGQKGIYYRLRATGLSSEADARRLCAELSKHKVGCLFVGK</sequence>
<accession>A0A143DF51</accession>
<dbReference type="EMBL" id="CP014525">
    <property type="protein sequence ID" value="AMW35209.1"/>
    <property type="molecule type" value="Genomic_DNA"/>
</dbReference>
<dbReference type="GeneID" id="53317199"/>
<feature type="region of interest" description="Disordered" evidence="1">
    <location>
        <begin position="1"/>
        <end position="36"/>
    </location>
</feature>
<dbReference type="AlphaFoldDB" id="A0A143DF51"/>
<dbReference type="Proteomes" id="UP000076066">
    <property type="component" value="Chromosome"/>
</dbReference>
<proteinExistence type="predicted"/>
<keyword evidence="2" id="KW-1133">Transmembrane helix</keyword>
<keyword evidence="5" id="KW-1185">Reference proteome</keyword>
<evidence type="ECO:0000313" key="5">
    <source>
        <dbReference type="Proteomes" id="UP000076066"/>
    </source>
</evidence>
<dbReference type="OrthoDB" id="7338235at2"/>
<dbReference type="KEGG" id="hjo:AY555_08525"/>
<dbReference type="GO" id="GO:0042834">
    <property type="term" value="F:peptidoglycan binding"/>
    <property type="evidence" value="ECO:0007669"/>
    <property type="project" value="InterPro"/>
</dbReference>
<dbReference type="SUPFAM" id="SSF110997">
    <property type="entry name" value="Sporulation related repeat"/>
    <property type="match status" value="1"/>
</dbReference>
<evidence type="ECO:0000256" key="1">
    <source>
        <dbReference type="SAM" id="MobiDB-lite"/>
    </source>
</evidence>
<reference evidence="4 5" key="1">
    <citation type="submission" date="2016-02" db="EMBL/GenBank/DDBJ databases">
        <title>Complete Genome of H5569, the type strain of the newly described species Haematospirillium jordaniae.</title>
        <authorList>
            <person name="Nicholson A.C."/>
            <person name="Humrighouse B.W."/>
            <person name="Loparov V."/>
            <person name="McQuiston J.R."/>
        </authorList>
    </citation>
    <scope>NUCLEOTIDE SEQUENCE [LARGE SCALE GENOMIC DNA]</scope>
    <source>
        <strain evidence="4 5">H5569</strain>
    </source>
</reference>
<evidence type="ECO:0000256" key="2">
    <source>
        <dbReference type="SAM" id="Phobius"/>
    </source>
</evidence>
<feature type="domain" description="SPOR" evidence="3">
    <location>
        <begin position="318"/>
        <end position="403"/>
    </location>
</feature>
<keyword evidence="2" id="KW-0472">Membrane</keyword>
<dbReference type="RefSeq" id="WP_066135592.1">
    <property type="nucleotide sequence ID" value="NZ_CP014525.1"/>
</dbReference>